<organism evidence="3 4">
    <name type="scientific">Thalassomonas viridans</name>
    <dbReference type="NCBI Taxonomy" id="137584"/>
    <lineage>
        <taxon>Bacteria</taxon>
        <taxon>Pseudomonadati</taxon>
        <taxon>Pseudomonadota</taxon>
        <taxon>Gammaproteobacteria</taxon>
        <taxon>Alteromonadales</taxon>
        <taxon>Colwelliaceae</taxon>
        <taxon>Thalassomonas</taxon>
    </lineage>
</organism>
<reference evidence="3" key="2">
    <citation type="submission" date="2020-07" db="EMBL/GenBank/DDBJ databases">
        <authorList>
            <person name="van Zyl L.J."/>
            <person name="Busche T."/>
            <person name="Ruckert C."/>
            <person name="Kalinowski J."/>
            <person name="Trindade M.I."/>
        </authorList>
    </citation>
    <scope>NUCLEOTIDE SEQUENCE</scope>
    <source>
        <strain evidence="3">XOM25</strain>
    </source>
</reference>
<dbReference type="KEGG" id="tvd:SG34_007360"/>
<reference evidence="3 4" key="3">
    <citation type="journal article" date="2022" name="Mar. Drugs">
        <title>Bioassay-Guided Fractionation Leads to the Detection of Cholic Acid Generated by the Rare Thalassomonas sp.</title>
        <authorList>
            <person name="Pheiffer F."/>
            <person name="Schneider Y.K."/>
            <person name="Hansen E.H."/>
            <person name="Andersen J.H."/>
            <person name="Isaksson J."/>
            <person name="Busche T."/>
            <person name="R C."/>
            <person name="Kalinowski J."/>
            <person name="Zyl L.V."/>
            <person name="Trindade M."/>
        </authorList>
    </citation>
    <scope>NUCLEOTIDE SEQUENCE [LARGE SCALE GENOMIC DNA]</scope>
    <source>
        <strain evidence="3 4">XOM25</strain>
    </source>
</reference>
<accession>A0A0D8CPH5</accession>
<dbReference type="OrthoDB" id="9802364at2"/>
<dbReference type="InterPro" id="IPR036388">
    <property type="entry name" value="WH-like_DNA-bd_sf"/>
</dbReference>
<evidence type="ECO:0000313" key="4">
    <source>
        <dbReference type="Proteomes" id="UP000032352"/>
    </source>
</evidence>
<name>A0A0D8CPH5_9GAMM</name>
<reference evidence="3 4" key="1">
    <citation type="journal article" date="2015" name="Genome Announc.">
        <title>Draft Genome Sequences of Marine Isolates of Thalassomonas viridans and Thalassomonas actiniarum.</title>
        <authorList>
            <person name="Olonade I."/>
            <person name="van Zyl L.J."/>
            <person name="Trindade M."/>
        </authorList>
    </citation>
    <scope>NUCLEOTIDE SEQUENCE [LARGE SCALE GENOMIC DNA]</scope>
    <source>
        <strain evidence="3 4">XOM25</strain>
    </source>
</reference>
<dbReference type="InterPro" id="IPR036390">
    <property type="entry name" value="WH_DNA-bd_sf"/>
</dbReference>
<dbReference type="SUPFAM" id="SSF46785">
    <property type="entry name" value="Winged helix' DNA-binding domain"/>
    <property type="match status" value="1"/>
</dbReference>
<proteinExistence type="predicted"/>
<protein>
    <submittedName>
        <fullName evidence="3">MarR family transcriptional regulator</fullName>
    </submittedName>
</protein>
<evidence type="ECO:0000259" key="1">
    <source>
        <dbReference type="Pfam" id="PF01325"/>
    </source>
</evidence>
<feature type="domain" description="HTH dtxR-type" evidence="1">
    <location>
        <begin position="6"/>
        <end position="60"/>
    </location>
</feature>
<dbReference type="InterPro" id="IPR022687">
    <property type="entry name" value="HTH_DTXR"/>
</dbReference>
<dbReference type="RefSeq" id="WP_044836981.1">
    <property type="nucleotide sequence ID" value="NZ_CP059733.1"/>
</dbReference>
<dbReference type="EMBL" id="CP059733">
    <property type="protein sequence ID" value="WDE07203.1"/>
    <property type="molecule type" value="Genomic_DNA"/>
</dbReference>
<sequence length="79" mass="9017">MSVKYTKKQGQYLAFIYYYTKVNGRAPSQADIQDYFAVSPPTVHQMLLKLEEQGLLKREPGASRAIRVLIGAEELPVDW</sequence>
<keyword evidence="4" id="KW-1185">Reference proteome</keyword>
<dbReference type="Proteomes" id="UP000032352">
    <property type="component" value="Chromosome"/>
</dbReference>
<evidence type="ECO:0000313" key="2">
    <source>
        <dbReference type="EMBL" id="WDE06713.1"/>
    </source>
</evidence>
<dbReference type="GO" id="GO:0003677">
    <property type="term" value="F:DNA binding"/>
    <property type="evidence" value="ECO:0007669"/>
    <property type="project" value="InterPro"/>
</dbReference>
<dbReference type="Gene3D" id="1.10.10.10">
    <property type="entry name" value="Winged helix-like DNA-binding domain superfamily/Winged helix DNA-binding domain"/>
    <property type="match status" value="1"/>
</dbReference>
<gene>
    <name evidence="2" type="ORF">SG34_007360</name>
    <name evidence="3" type="ORF">SG34_010085</name>
</gene>
<dbReference type="Pfam" id="PF01325">
    <property type="entry name" value="Fe_dep_repress"/>
    <property type="match status" value="1"/>
</dbReference>
<dbReference type="EMBL" id="CP059733">
    <property type="protein sequence ID" value="WDE06713.1"/>
    <property type="molecule type" value="Genomic_DNA"/>
</dbReference>
<dbReference type="KEGG" id="tvd:SG34_010085"/>
<evidence type="ECO:0000313" key="3">
    <source>
        <dbReference type="EMBL" id="WDE07203.1"/>
    </source>
</evidence>
<dbReference type="AlphaFoldDB" id="A0A0D8CPH5"/>